<dbReference type="HAMAP" id="MF_00328">
    <property type="entry name" value="Guanylate_kinase"/>
    <property type="match status" value="1"/>
</dbReference>
<dbReference type="GO" id="GO:0005524">
    <property type="term" value="F:ATP binding"/>
    <property type="evidence" value="ECO:0007669"/>
    <property type="project" value="UniProtKB-UniRule"/>
</dbReference>
<dbReference type="EMBL" id="DXFW01000033">
    <property type="protein sequence ID" value="HIX06300.1"/>
    <property type="molecule type" value="Genomic_DNA"/>
</dbReference>
<dbReference type="PROSITE" id="PS50052">
    <property type="entry name" value="GUANYLATE_KINASE_2"/>
    <property type="match status" value="1"/>
</dbReference>
<dbReference type="GO" id="GO:0004385">
    <property type="term" value="F:GMP kinase activity"/>
    <property type="evidence" value="ECO:0007669"/>
    <property type="project" value="UniProtKB-UniRule"/>
</dbReference>
<keyword evidence="9 13" id="KW-0418">Kinase</keyword>
<evidence type="ECO:0000259" key="14">
    <source>
        <dbReference type="PROSITE" id="PS50052"/>
    </source>
</evidence>
<dbReference type="InterPro" id="IPR017665">
    <property type="entry name" value="Guanylate_kinase"/>
</dbReference>
<feature type="domain" description="Guanylate kinase-like" evidence="14">
    <location>
        <begin position="5"/>
        <end position="183"/>
    </location>
</feature>
<dbReference type="CDD" id="cd00071">
    <property type="entry name" value="GMPK"/>
    <property type="match status" value="1"/>
</dbReference>
<evidence type="ECO:0000313" key="16">
    <source>
        <dbReference type="Proteomes" id="UP000824193"/>
    </source>
</evidence>
<dbReference type="InterPro" id="IPR008145">
    <property type="entry name" value="GK/Ca_channel_bsu"/>
</dbReference>
<dbReference type="Gene3D" id="3.40.50.300">
    <property type="entry name" value="P-loop containing nucleotide triphosphate hydrolases"/>
    <property type="match status" value="1"/>
</dbReference>
<evidence type="ECO:0000256" key="6">
    <source>
        <dbReference type="ARBA" id="ARBA00022490"/>
    </source>
</evidence>
<protein>
    <recommendedName>
        <fullName evidence="5 13">Guanylate kinase</fullName>
        <ecNumber evidence="4 13">2.7.4.8</ecNumber>
    </recommendedName>
    <alternativeName>
        <fullName evidence="11 13">GMP kinase</fullName>
    </alternativeName>
</protein>
<evidence type="ECO:0000256" key="9">
    <source>
        <dbReference type="ARBA" id="ARBA00022777"/>
    </source>
</evidence>
<keyword evidence="6 13" id="KW-0963">Cytoplasm</keyword>
<gene>
    <name evidence="13 15" type="primary">gmk</name>
    <name evidence="15" type="ORF">H9865_09460</name>
</gene>
<dbReference type="PROSITE" id="PS00856">
    <property type="entry name" value="GUANYLATE_KINASE_1"/>
    <property type="match status" value="1"/>
</dbReference>
<comment type="similarity">
    <text evidence="3 13">Belongs to the guanylate kinase family.</text>
</comment>
<evidence type="ECO:0000256" key="3">
    <source>
        <dbReference type="ARBA" id="ARBA00005790"/>
    </source>
</evidence>
<name>A0A9D1V534_9FIRM</name>
<evidence type="ECO:0000256" key="10">
    <source>
        <dbReference type="ARBA" id="ARBA00022840"/>
    </source>
</evidence>
<evidence type="ECO:0000256" key="13">
    <source>
        <dbReference type="HAMAP-Rule" id="MF_00328"/>
    </source>
</evidence>
<evidence type="ECO:0000313" key="15">
    <source>
        <dbReference type="EMBL" id="HIX06300.1"/>
    </source>
</evidence>
<dbReference type="GO" id="GO:0005829">
    <property type="term" value="C:cytosol"/>
    <property type="evidence" value="ECO:0007669"/>
    <property type="project" value="TreeGrafter"/>
</dbReference>
<dbReference type="Proteomes" id="UP000824193">
    <property type="component" value="Unassembled WGS sequence"/>
</dbReference>
<dbReference type="InterPro" id="IPR020590">
    <property type="entry name" value="Guanylate_kinase_CS"/>
</dbReference>
<comment type="function">
    <text evidence="1 13">Essential for recycling GMP and indirectly, cGMP.</text>
</comment>
<sequence>MNNEQYLVVVSGPSGSGKDTVVSRLMAQHPEIEISVSATTRDKRPGEQEGVNYYYLTVPAFEQKIADGEILEYTQYCGNYYGTPKSEVDKRIAAHTTVILVIEVVGATNIKRLYPGATTIFIQPPSYAELEERLRGRGTESEQAIQSRLARAAEEMSYATDYDEVVVNDDVDRCADEIYRLIQEHQNT</sequence>
<keyword evidence="7 13" id="KW-0808">Transferase</keyword>
<feature type="binding site" evidence="13">
    <location>
        <begin position="12"/>
        <end position="19"/>
    </location>
    <ligand>
        <name>ATP</name>
        <dbReference type="ChEBI" id="CHEBI:30616"/>
    </ligand>
</feature>
<dbReference type="NCBIfam" id="TIGR03263">
    <property type="entry name" value="guanyl_kin"/>
    <property type="match status" value="1"/>
</dbReference>
<evidence type="ECO:0000256" key="2">
    <source>
        <dbReference type="ARBA" id="ARBA00004496"/>
    </source>
</evidence>
<dbReference type="InterPro" id="IPR008144">
    <property type="entry name" value="Guanylate_kin-like_dom"/>
</dbReference>
<evidence type="ECO:0000256" key="12">
    <source>
        <dbReference type="ARBA" id="ARBA00048594"/>
    </source>
</evidence>
<evidence type="ECO:0000256" key="8">
    <source>
        <dbReference type="ARBA" id="ARBA00022741"/>
    </source>
</evidence>
<evidence type="ECO:0000256" key="11">
    <source>
        <dbReference type="ARBA" id="ARBA00030128"/>
    </source>
</evidence>
<dbReference type="AlphaFoldDB" id="A0A9D1V534"/>
<dbReference type="Pfam" id="PF00625">
    <property type="entry name" value="Guanylate_kin"/>
    <property type="match status" value="1"/>
</dbReference>
<evidence type="ECO:0000256" key="7">
    <source>
        <dbReference type="ARBA" id="ARBA00022679"/>
    </source>
</evidence>
<evidence type="ECO:0000256" key="1">
    <source>
        <dbReference type="ARBA" id="ARBA00003531"/>
    </source>
</evidence>
<accession>A0A9D1V534</accession>
<evidence type="ECO:0000256" key="5">
    <source>
        <dbReference type="ARBA" id="ARBA00016296"/>
    </source>
</evidence>
<proteinExistence type="inferred from homology"/>
<dbReference type="Gene3D" id="3.30.63.10">
    <property type="entry name" value="Guanylate Kinase phosphate binding domain"/>
    <property type="match status" value="1"/>
</dbReference>
<dbReference type="SMART" id="SM00072">
    <property type="entry name" value="GuKc"/>
    <property type="match status" value="1"/>
</dbReference>
<dbReference type="SUPFAM" id="SSF52540">
    <property type="entry name" value="P-loop containing nucleoside triphosphate hydrolases"/>
    <property type="match status" value="1"/>
</dbReference>
<dbReference type="PANTHER" id="PTHR23117">
    <property type="entry name" value="GUANYLATE KINASE-RELATED"/>
    <property type="match status" value="1"/>
</dbReference>
<dbReference type="InterPro" id="IPR027417">
    <property type="entry name" value="P-loop_NTPase"/>
</dbReference>
<reference evidence="15" key="1">
    <citation type="journal article" date="2021" name="PeerJ">
        <title>Extensive microbial diversity within the chicken gut microbiome revealed by metagenomics and culture.</title>
        <authorList>
            <person name="Gilroy R."/>
            <person name="Ravi A."/>
            <person name="Getino M."/>
            <person name="Pursley I."/>
            <person name="Horton D.L."/>
            <person name="Alikhan N.F."/>
            <person name="Baker D."/>
            <person name="Gharbi K."/>
            <person name="Hall N."/>
            <person name="Watson M."/>
            <person name="Adriaenssens E.M."/>
            <person name="Foster-Nyarko E."/>
            <person name="Jarju S."/>
            <person name="Secka A."/>
            <person name="Antonio M."/>
            <person name="Oren A."/>
            <person name="Chaudhuri R.R."/>
            <person name="La Ragione R."/>
            <person name="Hildebrand F."/>
            <person name="Pallen M.J."/>
        </authorList>
    </citation>
    <scope>NUCLEOTIDE SEQUENCE</scope>
    <source>
        <strain evidence="15">2239</strain>
    </source>
</reference>
<reference evidence="15" key="2">
    <citation type="submission" date="2021-04" db="EMBL/GenBank/DDBJ databases">
        <authorList>
            <person name="Gilroy R."/>
        </authorList>
    </citation>
    <scope>NUCLEOTIDE SEQUENCE</scope>
    <source>
        <strain evidence="15">2239</strain>
    </source>
</reference>
<organism evidence="15 16">
    <name type="scientific">Candidatus Allofournierella pullicola</name>
    <dbReference type="NCBI Taxonomy" id="2838596"/>
    <lineage>
        <taxon>Bacteria</taxon>
        <taxon>Bacillati</taxon>
        <taxon>Bacillota</taxon>
        <taxon>Clostridia</taxon>
        <taxon>Eubacteriales</taxon>
        <taxon>Oscillospiraceae</taxon>
        <taxon>Allofournierella</taxon>
    </lineage>
</organism>
<dbReference type="EC" id="2.7.4.8" evidence="4 13"/>
<dbReference type="PANTHER" id="PTHR23117:SF13">
    <property type="entry name" value="GUANYLATE KINASE"/>
    <property type="match status" value="1"/>
</dbReference>
<comment type="caution">
    <text evidence="15">The sequence shown here is derived from an EMBL/GenBank/DDBJ whole genome shotgun (WGS) entry which is preliminary data.</text>
</comment>
<dbReference type="FunFam" id="3.30.63.10:FF:000005">
    <property type="entry name" value="Guanylate kinase"/>
    <property type="match status" value="1"/>
</dbReference>
<keyword evidence="10 13" id="KW-0067">ATP-binding</keyword>
<keyword evidence="8 13" id="KW-0547">Nucleotide-binding</keyword>
<comment type="subcellular location">
    <subcellularLocation>
        <location evidence="2 13">Cytoplasm</location>
    </subcellularLocation>
</comment>
<evidence type="ECO:0000256" key="4">
    <source>
        <dbReference type="ARBA" id="ARBA00012961"/>
    </source>
</evidence>
<comment type="catalytic activity">
    <reaction evidence="12 13">
        <text>GMP + ATP = GDP + ADP</text>
        <dbReference type="Rhea" id="RHEA:20780"/>
        <dbReference type="ChEBI" id="CHEBI:30616"/>
        <dbReference type="ChEBI" id="CHEBI:58115"/>
        <dbReference type="ChEBI" id="CHEBI:58189"/>
        <dbReference type="ChEBI" id="CHEBI:456216"/>
        <dbReference type="EC" id="2.7.4.8"/>
    </reaction>
</comment>